<comment type="subunit">
    <text evidence="5">Homodimer; the beta-strands of each monomer intercalate to form a hydrophobic core, while the alpha-helices form wings that extend away from the core.</text>
</comment>
<evidence type="ECO:0000256" key="1">
    <source>
        <dbReference type="ARBA" id="ARBA00022490"/>
    </source>
</evidence>
<gene>
    <name evidence="5" type="primary">csrA</name>
    <name evidence="6" type="ORF">BFG57_02725</name>
</gene>
<organism evidence="6 7">
    <name type="scientific">Bacillus solimangrovi</name>
    <dbReference type="NCBI Taxonomy" id="1305675"/>
    <lineage>
        <taxon>Bacteria</taxon>
        <taxon>Bacillati</taxon>
        <taxon>Bacillota</taxon>
        <taxon>Bacilli</taxon>
        <taxon>Bacillales</taxon>
        <taxon>Bacillaceae</taxon>
        <taxon>Bacillus</taxon>
    </lineage>
</organism>
<comment type="function">
    <text evidence="5">A translational regulator that binds mRNA to regulate translation initiation and/or mRNA stability. Usually binds in the 5'-UTR at or near the Shine-Dalgarno sequence preventing ribosome-binding, thus repressing translation. Its main target seems to be the major flagellin gene, while its function is anatagonized by FliW.</text>
</comment>
<dbReference type="GO" id="GO:0045947">
    <property type="term" value="P:negative regulation of translational initiation"/>
    <property type="evidence" value="ECO:0007669"/>
    <property type="project" value="UniProtKB-UniRule"/>
</dbReference>
<dbReference type="PANTHER" id="PTHR34984:SF1">
    <property type="entry name" value="CARBON STORAGE REGULATOR"/>
    <property type="match status" value="1"/>
</dbReference>
<dbReference type="STRING" id="1305675.BFG57_02725"/>
<evidence type="ECO:0000256" key="4">
    <source>
        <dbReference type="ARBA" id="ARBA00022884"/>
    </source>
</evidence>
<evidence type="ECO:0000313" key="6">
    <source>
        <dbReference type="EMBL" id="OEH92202.1"/>
    </source>
</evidence>
<dbReference type="NCBIfam" id="TIGR00202">
    <property type="entry name" value="csrA"/>
    <property type="match status" value="1"/>
</dbReference>
<dbReference type="GO" id="GO:1902208">
    <property type="term" value="P:regulation of bacterial-type flagellum assembly"/>
    <property type="evidence" value="ECO:0007669"/>
    <property type="project" value="UniProtKB-UniRule"/>
</dbReference>
<dbReference type="HAMAP" id="MF_00167">
    <property type="entry name" value="CsrA"/>
    <property type="match status" value="1"/>
</dbReference>
<dbReference type="Proteomes" id="UP000095209">
    <property type="component" value="Unassembled WGS sequence"/>
</dbReference>
<sequence length="75" mass="8534">MLVLTRKRNESIKIGDEIEVEVLAVDGEQVKLGIKAPKHIDIHRKEVYLSIQAENKAAALTSIEAFNQFQKNFKK</sequence>
<proteinExistence type="inferred from homology"/>
<dbReference type="RefSeq" id="WP_069717743.1">
    <property type="nucleotide sequence ID" value="NZ_MJEH01000033.1"/>
</dbReference>
<dbReference type="InterPro" id="IPR036107">
    <property type="entry name" value="CsrA_sf"/>
</dbReference>
<reference evidence="6 7" key="1">
    <citation type="submission" date="2016-08" db="EMBL/GenBank/DDBJ databases">
        <title>Genome of Bacillus solimangrovi GH2-4.</title>
        <authorList>
            <person name="Lim S."/>
            <person name="Kim B.-C."/>
        </authorList>
    </citation>
    <scope>NUCLEOTIDE SEQUENCE [LARGE SCALE GENOMIC DNA]</scope>
    <source>
        <strain evidence="6 7">GH2-4</strain>
    </source>
</reference>
<keyword evidence="7" id="KW-1185">Reference proteome</keyword>
<dbReference type="GO" id="GO:0005829">
    <property type="term" value="C:cytosol"/>
    <property type="evidence" value="ECO:0007669"/>
    <property type="project" value="TreeGrafter"/>
</dbReference>
<dbReference type="NCBIfam" id="NF002469">
    <property type="entry name" value="PRK01712.1"/>
    <property type="match status" value="1"/>
</dbReference>
<comment type="similarity">
    <text evidence="5">Belongs to the CsrA/RsmA family.</text>
</comment>
<dbReference type="AlphaFoldDB" id="A0A1E5LDQ5"/>
<comment type="caution">
    <text evidence="6">The sequence shown here is derived from an EMBL/GenBank/DDBJ whole genome shotgun (WGS) entry which is preliminary data.</text>
</comment>
<keyword evidence="2 5" id="KW-0678">Repressor</keyword>
<dbReference type="Gene3D" id="2.60.40.4380">
    <property type="entry name" value="Translational regulator CsrA"/>
    <property type="match status" value="1"/>
</dbReference>
<accession>A0A1E5LDQ5</accession>
<keyword evidence="3 5" id="KW-0810">Translation regulation</keyword>
<dbReference type="GO" id="GO:0048027">
    <property type="term" value="F:mRNA 5'-UTR binding"/>
    <property type="evidence" value="ECO:0007669"/>
    <property type="project" value="UniProtKB-UniRule"/>
</dbReference>
<comment type="subcellular location">
    <subcellularLocation>
        <location evidence="5">Cytoplasm</location>
    </subcellularLocation>
</comment>
<protein>
    <recommendedName>
        <fullName evidence="5">Translational regulator CsrA</fullName>
    </recommendedName>
</protein>
<dbReference type="OrthoDB" id="9809061at2"/>
<dbReference type="InterPro" id="IPR003751">
    <property type="entry name" value="CsrA"/>
</dbReference>
<keyword evidence="4 5" id="KW-0694">RNA-binding</keyword>
<dbReference type="GO" id="GO:0006402">
    <property type="term" value="P:mRNA catabolic process"/>
    <property type="evidence" value="ECO:0007669"/>
    <property type="project" value="InterPro"/>
</dbReference>
<dbReference type="Pfam" id="PF02599">
    <property type="entry name" value="CsrA"/>
    <property type="match status" value="1"/>
</dbReference>
<evidence type="ECO:0000313" key="7">
    <source>
        <dbReference type="Proteomes" id="UP000095209"/>
    </source>
</evidence>
<name>A0A1E5LDQ5_9BACI</name>
<dbReference type="EMBL" id="MJEH01000033">
    <property type="protein sequence ID" value="OEH92202.1"/>
    <property type="molecule type" value="Genomic_DNA"/>
</dbReference>
<dbReference type="GO" id="GO:0006109">
    <property type="term" value="P:regulation of carbohydrate metabolic process"/>
    <property type="evidence" value="ECO:0007669"/>
    <property type="project" value="InterPro"/>
</dbReference>
<dbReference type="GO" id="GO:0044781">
    <property type="term" value="P:bacterial-type flagellum organization"/>
    <property type="evidence" value="ECO:0007669"/>
    <property type="project" value="UniProtKB-KW"/>
</dbReference>
<evidence type="ECO:0000256" key="5">
    <source>
        <dbReference type="HAMAP-Rule" id="MF_00167"/>
    </source>
</evidence>
<dbReference type="SUPFAM" id="SSF117130">
    <property type="entry name" value="CsrA-like"/>
    <property type="match status" value="1"/>
</dbReference>
<evidence type="ECO:0000256" key="2">
    <source>
        <dbReference type="ARBA" id="ARBA00022491"/>
    </source>
</evidence>
<dbReference type="PANTHER" id="PTHR34984">
    <property type="entry name" value="CARBON STORAGE REGULATOR"/>
    <property type="match status" value="1"/>
</dbReference>
<keyword evidence="1 5" id="KW-0963">Cytoplasm</keyword>
<evidence type="ECO:0000256" key="3">
    <source>
        <dbReference type="ARBA" id="ARBA00022845"/>
    </source>
</evidence>
<dbReference type="FunFam" id="2.60.40.4380:FF:000002">
    <property type="entry name" value="Translational regulator CsrA"/>
    <property type="match status" value="1"/>
</dbReference>
<keyword evidence="5" id="KW-1005">Bacterial flagellum biogenesis</keyword>